<dbReference type="SFLD" id="SFLDS00019">
    <property type="entry name" value="Glutathione_Transferase_(cytos"/>
    <property type="match status" value="1"/>
</dbReference>
<dbReference type="PANTHER" id="PTHR43900">
    <property type="entry name" value="GLUTATHIONE S-TRANSFERASE RHO"/>
    <property type="match status" value="1"/>
</dbReference>
<keyword evidence="8" id="KW-1185">Reference proteome</keyword>
<dbReference type="STRING" id="1448308.A0A2T2N846"/>
<dbReference type="PROSITE" id="PS50404">
    <property type="entry name" value="GST_NTER"/>
    <property type="match status" value="1"/>
</dbReference>
<dbReference type="InterPro" id="IPR004046">
    <property type="entry name" value="GST_C"/>
</dbReference>
<name>A0A2T2N846_CORCC</name>
<evidence type="ECO:0000256" key="1">
    <source>
        <dbReference type="ARBA" id="ARBA00012452"/>
    </source>
</evidence>
<evidence type="ECO:0000256" key="2">
    <source>
        <dbReference type="ARBA" id="ARBA00022679"/>
    </source>
</evidence>
<feature type="domain" description="GST N-terminal" evidence="5">
    <location>
        <begin position="1"/>
        <end position="83"/>
    </location>
</feature>
<dbReference type="Proteomes" id="UP000240883">
    <property type="component" value="Unassembled WGS sequence"/>
</dbReference>
<dbReference type="GO" id="GO:0043295">
    <property type="term" value="F:glutathione binding"/>
    <property type="evidence" value="ECO:0007669"/>
    <property type="project" value="TreeGrafter"/>
</dbReference>
<dbReference type="PROSITE" id="PS50405">
    <property type="entry name" value="GST_CTER"/>
    <property type="match status" value="1"/>
</dbReference>
<dbReference type="Gene3D" id="1.20.1050.10">
    <property type="match status" value="1"/>
</dbReference>
<dbReference type="InterPro" id="IPR004045">
    <property type="entry name" value="Glutathione_S-Trfase_N"/>
</dbReference>
<evidence type="ECO:0000313" key="7">
    <source>
        <dbReference type="EMBL" id="PSN61607.1"/>
    </source>
</evidence>
<feature type="domain" description="GST C-terminal" evidence="6">
    <location>
        <begin position="92"/>
        <end position="212"/>
    </location>
</feature>
<gene>
    <name evidence="7" type="ORF">BS50DRAFT_578167</name>
</gene>
<organism evidence="7 8">
    <name type="scientific">Corynespora cassiicola Philippines</name>
    <dbReference type="NCBI Taxonomy" id="1448308"/>
    <lineage>
        <taxon>Eukaryota</taxon>
        <taxon>Fungi</taxon>
        <taxon>Dikarya</taxon>
        <taxon>Ascomycota</taxon>
        <taxon>Pezizomycotina</taxon>
        <taxon>Dothideomycetes</taxon>
        <taxon>Pleosporomycetidae</taxon>
        <taxon>Pleosporales</taxon>
        <taxon>Corynesporascaceae</taxon>
        <taxon>Corynespora</taxon>
    </lineage>
</organism>
<dbReference type="InterPro" id="IPR010987">
    <property type="entry name" value="Glutathione-S-Trfase_C-like"/>
</dbReference>
<dbReference type="Pfam" id="PF00043">
    <property type="entry name" value="GST_C"/>
    <property type="match status" value="1"/>
</dbReference>
<evidence type="ECO:0000259" key="5">
    <source>
        <dbReference type="PROSITE" id="PS50404"/>
    </source>
</evidence>
<evidence type="ECO:0000259" key="6">
    <source>
        <dbReference type="PROSITE" id="PS50405"/>
    </source>
</evidence>
<dbReference type="PANTHER" id="PTHR43900:SF3">
    <property type="entry name" value="GLUTATHIONE S-TRANSFERASE RHO"/>
    <property type="match status" value="1"/>
</dbReference>
<evidence type="ECO:0000256" key="3">
    <source>
        <dbReference type="ARBA" id="ARBA00047960"/>
    </source>
</evidence>
<reference evidence="7 8" key="1">
    <citation type="journal article" date="2018" name="Front. Microbiol.">
        <title>Genome-Wide Analysis of Corynespora cassiicola Leaf Fall Disease Putative Effectors.</title>
        <authorList>
            <person name="Lopez D."/>
            <person name="Ribeiro S."/>
            <person name="Label P."/>
            <person name="Fumanal B."/>
            <person name="Venisse J.S."/>
            <person name="Kohler A."/>
            <person name="de Oliveira R.R."/>
            <person name="Labutti K."/>
            <person name="Lipzen A."/>
            <person name="Lail K."/>
            <person name="Bauer D."/>
            <person name="Ohm R.A."/>
            <person name="Barry K.W."/>
            <person name="Spatafora J."/>
            <person name="Grigoriev I.V."/>
            <person name="Martin F.M."/>
            <person name="Pujade-Renaud V."/>
        </authorList>
    </citation>
    <scope>NUCLEOTIDE SEQUENCE [LARGE SCALE GENOMIC DNA]</scope>
    <source>
        <strain evidence="7 8">Philippines</strain>
    </source>
</reference>
<proteinExistence type="inferred from homology"/>
<dbReference type="SFLD" id="SFLDG00358">
    <property type="entry name" value="Main_(cytGST)"/>
    <property type="match status" value="1"/>
</dbReference>
<dbReference type="EMBL" id="KZ678143">
    <property type="protein sequence ID" value="PSN61607.1"/>
    <property type="molecule type" value="Genomic_DNA"/>
</dbReference>
<accession>A0A2T2N846</accession>
<dbReference type="OrthoDB" id="249703at2759"/>
<dbReference type="GO" id="GO:0005737">
    <property type="term" value="C:cytoplasm"/>
    <property type="evidence" value="ECO:0007669"/>
    <property type="project" value="TreeGrafter"/>
</dbReference>
<dbReference type="CDD" id="cd03053">
    <property type="entry name" value="GST_N_Phi"/>
    <property type="match status" value="1"/>
</dbReference>
<evidence type="ECO:0000256" key="4">
    <source>
        <dbReference type="RuleBase" id="RU003494"/>
    </source>
</evidence>
<dbReference type="AlphaFoldDB" id="A0A2T2N846"/>
<dbReference type="EC" id="2.5.1.18" evidence="1"/>
<sequence>MSLKLIGLKQSICTSRPLLVLAEKGVTDFELKPVDFAAGEHKSAAHLALQPFGQIPVLDDNGFLLYESRPIARYLAKKFSDRGPALIPANGDDKAWARFEQWASVEVNNFDAPAQQIYLQKRVMPMRGQPIDEKIVAFYRQILADKFDAFDRILSKQPYMGGVTFSLIDIFYMPLMNALFGMEEGRLITERLHLKAWWDRVSSRESWQNLYK</sequence>
<dbReference type="InterPro" id="IPR036282">
    <property type="entry name" value="Glutathione-S-Trfase_C_sf"/>
</dbReference>
<dbReference type="SUPFAM" id="SSF52833">
    <property type="entry name" value="Thioredoxin-like"/>
    <property type="match status" value="1"/>
</dbReference>
<dbReference type="GO" id="GO:0004364">
    <property type="term" value="F:glutathione transferase activity"/>
    <property type="evidence" value="ECO:0007669"/>
    <property type="project" value="UniProtKB-EC"/>
</dbReference>
<dbReference type="SUPFAM" id="SSF47616">
    <property type="entry name" value="GST C-terminal domain-like"/>
    <property type="match status" value="1"/>
</dbReference>
<dbReference type="InterPro" id="IPR040079">
    <property type="entry name" value="Glutathione_S-Trfase"/>
</dbReference>
<dbReference type="GO" id="GO:0006749">
    <property type="term" value="P:glutathione metabolic process"/>
    <property type="evidence" value="ECO:0007669"/>
    <property type="project" value="TreeGrafter"/>
</dbReference>
<dbReference type="FunFam" id="3.40.30.10:FF:000016">
    <property type="entry name" value="Glutathione S-transferase F2"/>
    <property type="match status" value="1"/>
</dbReference>
<dbReference type="InterPro" id="IPR036249">
    <property type="entry name" value="Thioredoxin-like_sf"/>
</dbReference>
<evidence type="ECO:0000313" key="8">
    <source>
        <dbReference type="Proteomes" id="UP000240883"/>
    </source>
</evidence>
<dbReference type="Gene3D" id="3.40.30.10">
    <property type="entry name" value="Glutaredoxin"/>
    <property type="match status" value="1"/>
</dbReference>
<dbReference type="Pfam" id="PF02798">
    <property type="entry name" value="GST_N"/>
    <property type="match status" value="1"/>
</dbReference>
<comment type="catalytic activity">
    <reaction evidence="3">
        <text>RX + glutathione = an S-substituted glutathione + a halide anion + H(+)</text>
        <dbReference type="Rhea" id="RHEA:16437"/>
        <dbReference type="ChEBI" id="CHEBI:15378"/>
        <dbReference type="ChEBI" id="CHEBI:16042"/>
        <dbReference type="ChEBI" id="CHEBI:17792"/>
        <dbReference type="ChEBI" id="CHEBI:57925"/>
        <dbReference type="ChEBI" id="CHEBI:90779"/>
        <dbReference type="EC" id="2.5.1.18"/>
    </reaction>
</comment>
<protein>
    <recommendedName>
        <fullName evidence="1">glutathione transferase</fullName>
        <ecNumber evidence="1">2.5.1.18</ecNumber>
    </recommendedName>
</protein>
<comment type="similarity">
    <text evidence="4">Belongs to the GST superfamily.</text>
</comment>
<keyword evidence="2 7" id="KW-0808">Transferase</keyword>